<dbReference type="RefSeq" id="WP_160845174.1">
    <property type="nucleotide sequence ID" value="NZ_WVHT01000006.1"/>
</dbReference>
<name>A0A7K1YC34_9SPHI</name>
<proteinExistence type="predicted"/>
<organism evidence="1 2">
    <name type="scientific">Hufsiella arboris</name>
    <dbReference type="NCBI Taxonomy" id="2695275"/>
    <lineage>
        <taxon>Bacteria</taxon>
        <taxon>Pseudomonadati</taxon>
        <taxon>Bacteroidota</taxon>
        <taxon>Sphingobacteriia</taxon>
        <taxon>Sphingobacteriales</taxon>
        <taxon>Sphingobacteriaceae</taxon>
        <taxon>Hufsiella</taxon>
    </lineage>
</organism>
<keyword evidence="2" id="KW-1185">Reference proteome</keyword>
<gene>
    <name evidence="1" type="ORF">GS399_13495</name>
</gene>
<sequence length="166" mass="19300">MSSLTGHCMNTVVFAGDNEQAILAHFNQMEEHTPPFLSIMVYDNALHFDSRWIPPIRSLSEIAEQFDVSYKIDFRVPYEDRGTYTYTCLQQQPLSPQADLLRAFINAAENPEQLAEKETYLTRHILAQSLDLHELEVLSYLTGKKYNEFRVNEIQNRQDDSRKIGR</sequence>
<reference evidence="1 2" key="1">
    <citation type="submission" date="2019-11" db="EMBL/GenBank/DDBJ databases">
        <title>Pedobacter sp. HMF7647 Genome sequencing and assembly.</title>
        <authorList>
            <person name="Kang H."/>
            <person name="Kim H."/>
            <person name="Joh K."/>
        </authorList>
    </citation>
    <scope>NUCLEOTIDE SEQUENCE [LARGE SCALE GENOMIC DNA]</scope>
    <source>
        <strain evidence="1 2">HMF7647</strain>
    </source>
</reference>
<evidence type="ECO:0000313" key="2">
    <source>
        <dbReference type="Proteomes" id="UP000466586"/>
    </source>
</evidence>
<comment type="caution">
    <text evidence="1">The sequence shown here is derived from an EMBL/GenBank/DDBJ whole genome shotgun (WGS) entry which is preliminary data.</text>
</comment>
<dbReference type="EMBL" id="WVHT01000006">
    <property type="protein sequence ID" value="MXV51990.1"/>
    <property type="molecule type" value="Genomic_DNA"/>
</dbReference>
<dbReference type="AlphaFoldDB" id="A0A7K1YC34"/>
<dbReference type="Proteomes" id="UP000466586">
    <property type="component" value="Unassembled WGS sequence"/>
</dbReference>
<accession>A0A7K1YC34</accession>
<protein>
    <submittedName>
        <fullName evidence="1">Uncharacterized protein</fullName>
    </submittedName>
</protein>
<evidence type="ECO:0000313" key="1">
    <source>
        <dbReference type="EMBL" id="MXV51990.1"/>
    </source>
</evidence>